<dbReference type="GO" id="GO:0003978">
    <property type="term" value="F:UDP-glucose 4-epimerase activity"/>
    <property type="evidence" value="ECO:0007669"/>
    <property type="project" value="UniProtKB-UniRule"/>
</dbReference>
<feature type="non-terminal residue" evidence="11">
    <location>
        <position position="1"/>
    </location>
</feature>
<evidence type="ECO:0000256" key="2">
    <source>
        <dbReference type="ARBA" id="ARBA00000083"/>
    </source>
</evidence>
<dbReference type="InterPro" id="IPR005886">
    <property type="entry name" value="UDP_G4E"/>
</dbReference>
<dbReference type="UniPathway" id="UPA00214"/>
<comment type="catalytic activity">
    <reaction evidence="2 9">
        <text>UDP-alpha-D-glucose = UDP-alpha-D-galactose</text>
        <dbReference type="Rhea" id="RHEA:22168"/>
        <dbReference type="ChEBI" id="CHEBI:58885"/>
        <dbReference type="ChEBI" id="CHEBI:66914"/>
        <dbReference type="EC" id="5.1.3.2"/>
    </reaction>
</comment>
<protein>
    <recommendedName>
        <fullName evidence="9">UDP-glucose 4-epimerase</fullName>
        <ecNumber evidence="9">5.1.3.2</ecNumber>
    </recommendedName>
</protein>
<dbReference type="CDD" id="cd05247">
    <property type="entry name" value="UDP_G4E_1_SDR_e"/>
    <property type="match status" value="1"/>
</dbReference>
<evidence type="ECO:0000256" key="7">
    <source>
        <dbReference type="ARBA" id="ARBA00023144"/>
    </source>
</evidence>
<dbReference type="GO" id="GO:0003974">
    <property type="term" value="F:UDP-N-acetylglucosamine 4-epimerase activity"/>
    <property type="evidence" value="ECO:0007669"/>
    <property type="project" value="UniProtKB-EC"/>
</dbReference>
<evidence type="ECO:0000313" key="12">
    <source>
        <dbReference type="Proteomes" id="UP000663879"/>
    </source>
</evidence>
<evidence type="ECO:0000256" key="6">
    <source>
        <dbReference type="ARBA" id="ARBA00023027"/>
    </source>
</evidence>
<dbReference type="GO" id="GO:0033499">
    <property type="term" value="P:galactose catabolic process via UDP-galactose, Leloir pathway"/>
    <property type="evidence" value="ECO:0007669"/>
    <property type="project" value="TreeGrafter"/>
</dbReference>
<dbReference type="Proteomes" id="UP000663879">
    <property type="component" value="Unassembled WGS sequence"/>
</dbReference>
<dbReference type="Gene3D" id="3.40.50.720">
    <property type="entry name" value="NAD(P)-binding Rossmann-like Domain"/>
    <property type="match status" value="1"/>
</dbReference>
<dbReference type="EMBL" id="CAJNOC010003238">
    <property type="protein sequence ID" value="CAF0973868.1"/>
    <property type="molecule type" value="Genomic_DNA"/>
</dbReference>
<evidence type="ECO:0000259" key="10">
    <source>
        <dbReference type="Pfam" id="PF16363"/>
    </source>
</evidence>
<dbReference type="SUPFAM" id="SSF51735">
    <property type="entry name" value="NAD(P)-binding Rossmann-fold domains"/>
    <property type="match status" value="1"/>
</dbReference>
<dbReference type="Pfam" id="PF16363">
    <property type="entry name" value="GDP_Man_Dehyd"/>
    <property type="match status" value="1"/>
</dbReference>
<dbReference type="Gene3D" id="3.90.25.10">
    <property type="entry name" value="UDP-galactose 4-epimerase, domain 1"/>
    <property type="match status" value="1"/>
</dbReference>
<evidence type="ECO:0000256" key="4">
    <source>
        <dbReference type="ARBA" id="ARBA00002760"/>
    </source>
</evidence>
<gene>
    <name evidence="11" type="ORF">OXX778_LOCUS15063</name>
</gene>
<reference evidence="11" key="1">
    <citation type="submission" date="2021-02" db="EMBL/GenBank/DDBJ databases">
        <authorList>
            <person name="Nowell W R."/>
        </authorList>
    </citation>
    <scope>NUCLEOTIDE SEQUENCE</scope>
    <source>
        <strain evidence="11">Ploen Becks lab</strain>
    </source>
</reference>
<name>A0A814EZ93_9BILA</name>
<keyword evidence="8 9" id="KW-0413">Isomerase</keyword>
<comment type="similarity">
    <text evidence="9">Belongs to the NAD(P)-dependent epimerase/dehydratase family.</text>
</comment>
<evidence type="ECO:0000256" key="8">
    <source>
        <dbReference type="ARBA" id="ARBA00023235"/>
    </source>
</evidence>
<dbReference type="PANTHER" id="PTHR43725">
    <property type="entry name" value="UDP-GLUCOSE 4-EPIMERASE"/>
    <property type="match status" value="1"/>
</dbReference>
<dbReference type="PRINTS" id="PR01713">
    <property type="entry name" value="NUCEPIMERASE"/>
</dbReference>
<dbReference type="InterPro" id="IPR016040">
    <property type="entry name" value="NAD(P)-bd_dom"/>
</dbReference>
<organism evidence="11 12">
    <name type="scientific">Brachionus calyciflorus</name>
    <dbReference type="NCBI Taxonomy" id="104777"/>
    <lineage>
        <taxon>Eukaryota</taxon>
        <taxon>Metazoa</taxon>
        <taxon>Spiralia</taxon>
        <taxon>Gnathifera</taxon>
        <taxon>Rotifera</taxon>
        <taxon>Eurotatoria</taxon>
        <taxon>Monogononta</taxon>
        <taxon>Pseudotrocha</taxon>
        <taxon>Ploima</taxon>
        <taxon>Brachionidae</taxon>
        <taxon>Brachionus</taxon>
    </lineage>
</organism>
<evidence type="ECO:0000256" key="9">
    <source>
        <dbReference type="RuleBase" id="RU366046"/>
    </source>
</evidence>
<keyword evidence="6 9" id="KW-0520">NAD</keyword>
<comment type="function">
    <text evidence="4">Catalyzes two distinct but analogous reactions: the reversible epimerization of UDP-glucose to UDP-galactose and the reversible epimerization of UDP-N-acetylglucosamine to UDP-N-acetylgalactosamine. The reaction with UDP-Gal plays a critical role in the Leloir pathway of galactose catabolism in which galactose is converted to the glycolytic intermediate glucose 6-phosphate. It contributes to the catabolism of dietary galactose and enables the endogenous biosynthesis of both UDP-Gal and UDP-GalNAc when exogenous sources are limited. Both UDP-sugar interconversions are important in the synthesis of glycoproteins and glycolipids.</text>
</comment>
<dbReference type="EC" id="5.1.3.2" evidence="9"/>
<comment type="pathway">
    <text evidence="5 9">Carbohydrate metabolism; galactose metabolism.</text>
</comment>
<keyword evidence="7" id="KW-0299">Galactose metabolism</keyword>
<dbReference type="InterPro" id="IPR036291">
    <property type="entry name" value="NAD(P)-bd_dom_sf"/>
</dbReference>
<evidence type="ECO:0000313" key="11">
    <source>
        <dbReference type="EMBL" id="CAF0973868.1"/>
    </source>
</evidence>
<dbReference type="PANTHER" id="PTHR43725:SF47">
    <property type="entry name" value="UDP-GLUCOSE 4-EPIMERASE"/>
    <property type="match status" value="1"/>
</dbReference>
<comment type="subunit">
    <text evidence="9">Homodimer.</text>
</comment>
<proteinExistence type="inferred from homology"/>
<dbReference type="OrthoDB" id="9402762at2759"/>
<keyword evidence="9" id="KW-0119">Carbohydrate metabolism</keyword>
<evidence type="ECO:0000256" key="3">
    <source>
        <dbReference type="ARBA" id="ARBA00001911"/>
    </source>
</evidence>
<accession>A0A814EZ93</accession>
<comment type="caution">
    <text evidence="11">The sequence shown here is derived from an EMBL/GenBank/DDBJ whole genome shotgun (WGS) entry which is preliminary data.</text>
</comment>
<sequence length="328" mass="36460">MSKLILVTGGAGFIGSHCVIELLKNGYEVLIADNWSNSSKECIPRLEKITGRKINTIDLDVTDRDALDKLFNENKFYAVLHLAALKAVGESVLKPLEYYFNNVYGTMTVLEVMKKYNVKNFVFSSSATVYGSPQYLPLDEKHPTNGDKITNPYGKTKYVVEHVLKDLYASDKNWNIVILRYFNPVGAHESGLIGEDPRGPPNNLMPYISQVAVGRLPEVKIFGNDYDTPDGTGVRDYIHIMDLATGHSLALKKIDENPGLKIYNLGTGIGYSVLEMITAFEKVSGITLTKRTVDRRPGDVPSVYADSSLANKELGWTAKKNLDDMCHD</sequence>
<dbReference type="GO" id="GO:0005829">
    <property type="term" value="C:cytosol"/>
    <property type="evidence" value="ECO:0007669"/>
    <property type="project" value="TreeGrafter"/>
</dbReference>
<dbReference type="NCBIfam" id="TIGR01179">
    <property type="entry name" value="galE"/>
    <property type="match status" value="1"/>
</dbReference>
<comment type="catalytic activity">
    <reaction evidence="1">
        <text>UDP-N-acetyl-alpha-D-glucosamine = UDP-N-acetyl-alpha-D-galactosamine</text>
        <dbReference type="Rhea" id="RHEA:20517"/>
        <dbReference type="ChEBI" id="CHEBI:57705"/>
        <dbReference type="ChEBI" id="CHEBI:67138"/>
        <dbReference type="EC" id="5.1.3.7"/>
    </reaction>
</comment>
<dbReference type="NCBIfam" id="NF007956">
    <property type="entry name" value="PRK10675.1"/>
    <property type="match status" value="1"/>
</dbReference>
<dbReference type="AlphaFoldDB" id="A0A814EZ93"/>
<keyword evidence="12" id="KW-1185">Reference proteome</keyword>
<evidence type="ECO:0000256" key="1">
    <source>
        <dbReference type="ARBA" id="ARBA00000014"/>
    </source>
</evidence>
<comment type="cofactor">
    <cofactor evidence="3 9">
        <name>NAD(+)</name>
        <dbReference type="ChEBI" id="CHEBI:57540"/>
    </cofactor>
</comment>
<evidence type="ECO:0000256" key="5">
    <source>
        <dbReference type="ARBA" id="ARBA00004947"/>
    </source>
</evidence>
<feature type="domain" description="NAD(P)-binding" evidence="10">
    <location>
        <begin position="6"/>
        <end position="327"/>
    </location>
</feature>